<sequence length="655" mass="72382">MSSNVEYNDDAIQVLEGLEAVRKRPGMYIGSTDGRGLHHLVFEIVDNAVDEALGGFGNDITVKLNADDSVSVIDQGRGMPVGTHQTGRPTPEVIMTVLHAGGKFGQGGYGATGGLHGVGASVVNALSAWLELEIYRDGQIYKQTFTSGGQPQTTLEPAGSTKKTGTKITFLPDPAIFSVTTFSYEQLAERLQEAAFLLNGVAIHLVDERPGKKRKETFQYEDGIQAFVSYLNEDKETLHSVVFFKGEQNEIDLELAFQFNDGYTENVLSFVNNVRTKDGGTHESGTKTAFTRVINEYARKQQLLKEKDKNLDGSDIREGFTAVISIRVPEQKLQFEGQTKGKLGTPEARSAMDAFVAEKLTYFFEENPQTSAMLIKKAIKAQQAREAARKAREEARTGKKAKKKDALLSGKLTPAQSKKPDANELYLVEGDSAGGSAKQGRDRKFQAVLPLRGKVINTEKAKLEDIMKNEEIRTIIYALGAGVGADFNLEDSNYNKVVIMTDADTDGAHIQVLLLTFFYRYMLPLVEAGKVFIALPPLYKVSKGSGAKEKTVYAWNEEELSEAIQKVGKGYSIQRYKGLGEMDADQLWETTMSPETRTLVRVTIDDLARADKRVTTLMGDKVEPRRRWIESNVAFGLEEEGNLLENDNLHVTEEE</sequence>
<dbReference type="Pfam" id="PF01751">
    <property type="entry name" value="Toprim"/>
    <property type="match status" value="1"/>
</dbReference>
<dbReference type="RefSeq" id="WP_106587944.1">
    <property type="nucleotide sequence ID" value="NZ_PYAV01000003.1"/>
</dbReference>
<dbReference type="Pfam" id="PF00204">
    <property type="entry name" value="DNA_gyraseB"/>
    <property type="match status" value="1"/>
</dbReference>
<comment type="similarity">
    <text evidence="3">Belongs to the type II topoisomerase GyrB family.</text>
</comment>
<comment type="catalytic activity">
    <reaction evidence="1 10">
        <text>ATP-dependent breakage, passage and rejoining of double-stranded DNA.</text>
        <dbReference type="EC" id="5.6.2.2"/>
    </reaction>
</comment>
<feature type="region of interest" description="Disordered" evidence="11">
    <location>
        <begin position="386"/>
        <end position="418"/>
    </location>
</feature>
<dbReference type="PROSITE" id="PS50880">
    <property type="entry name" value="TOPRIM"/>
    <property type="match status" value="1"/>
</dbReference>
<keyword evidence="10" id="KW-0547">Nucleotide-binding</keyword>
<dbReference type="InterPro" id="IPR000565">
    <property type="entry name" value="Topo_IIA_B"/>
</dbReference>
<dbReference type="NCBIfam" id="TIGR01058">
    <property type="entry name" value="parE_Gpos"/>
    <property type="match status" value="1"/>
</dbReference>
<feature type="site" description="Interaction with DNA" evidence="10">
    <location>
        <position position="625"/>
    </location>
</feature>
<comment type="caution">
    <text evidence="13">The sequence shown here is derived from an EMBL/GenBank/DDBJ whole genome shotgun (WGS) entry which is preliminary data.</text>
</comment>
<dbReference type="InterPro" id="IPR003594">
    <property type="entry name" value="HATPase_dom"/>
</dbReference>
<feature type="compositionally biased region" description="Basic and acidic residues" evidence="11">
    <location>
        <begin position="386"/>
        <end position="397"/>
    </location>
</feature>
<dbReference type="CDD" id="cd00822">
    <property type="entry name" value="TopoII_Trans_DNA_gyrase"/>
    <property type="match status" value="1"/>
</dbReference>
<dbReference type="Pfam" id="PF02518">
    <property type="entry name" value="HATPase_c"/>
    <property type="match status" value="1"/>
</dbReference>
<comment type="function">
    <text evidence="10">Topoisomerase IV is essential for chromosome segregation. It relaxes supercoiled DNA. Performs the decatenation events required during the replication of a circular DNA molecule.</text>
</comment>
<feature type="binding site" evidence="10">
    <location>
        <position position="7"/>
    </location>
    <ligand>
        <name>ATP</name>
        <dbReference type="ChEBI" id="CHEBI:30616"/>
    </ligand>
</feature>
<evidence type="ECO:0000313" key="13">
    <source>
        <dbReference type="EMBL" id="PSL50630.1"/>
    </source>
</evidence>
<dbReference type="GO" id="GO:0005694">
    <property type="term" value="C:chromosome"/>
    <property type="evidence" value="ECO:0007669"/>
    <property type="project" value="InterPro"/>
</dbReference>
<keyword evidence="4" id="KW-0479">Metal-binding</keyword>
<feature type="binding site" evidence="10">
    <location>
        <begin position="114"/>
        <end position="120"/>
    </location>
    <ligand>
        <name>ATP</name>
        <dbReference type="ChEBI" id="CHEBI:30616"/>
    </ligand>
</feature>
<dbReference type="SUPFAM" id="SSF55874">
    <property type="entry name" value="ATPase domain of HSP90 chaperone/DNA topoisomerase II/histidine kinase"/>
    <property type="match status" value="1"/>
</dbReference>
<protein>
    <recommendedName>
        <fullName evidence="10">DNA topoisomerase 4 subunit B</fullName>
        <ecNumber evidence="10">5.6.2.2</ecNumber>
    </recommendedName>
    <alternativeName>
        <fullName evidence="10">Topoisomerase IV subunit B</fullName>
    </alternativeName>
</protein>
<dbReference type="EMBL" id="PYAV01000003">
    <property type="protein sequence ID" value="PSL50630.1"/>
    <property type="molecule type" value="Genomic_DNA"/>
</dbReference>
<dbReference type="InterPro" id="IPR018522">
    <property type="entry name" value="TopoIIA_CS"/>
</dbReference>
<dbReference type="Gene3D" id="3.30.230.10">
    <property type="match status" value="1"/>
</dbReference>
<evidence type="ECO:0000256" key="7">
    <source>
        <dbReference type="ARBA" id="ARBA00023125"/>
    </source>
</evidence>
<dbReference type="GO" id="GO:0005524">
    <property type="term" value="F:ATP binding"/>
    <property type="evidence" value="ECO:0007669"/>
    <property type="project" value="UniProtKB-UniRule"/>
</dbReference>
<dbReference type="InterPro" id="IPR020568">
    <property type="entry name" value="Ribosomal_Su5_D2-typ_SF"/>
</dbReference>
<dbReference type="PRINTS" id="PR01159">
    <property type="entry name" value="DNAGYRASEB"/>
</dbReference>
<evidence type="ECO:0000313" key="14">
    <source>
        <dbReference type="Proteomes" id="UP000242310"/>
    </source>
</evidence>
<dbReference type="Gene3D" id="3.30.565.10">
    <property type="entry name" value="Histidine kinase-like ATPase, C-terminal domain"/>
    <property type="match status" value="1"/>
</dbReference>
<evidence type="ECO:0000259" key="12">
    <source>
        <dbReference type="PROSITE" id="PS50880"/>
    </source>
</evidence>
<keyword evidence="10" id="KW-0067">ATP-binding</keyword>
<dbReference type="InterPro" id="IPR014721">
    <property type="entry name" value="Ribsml_uS5_D2-typ_fold_subgr"/>
</dbReference>
<dbReference type="InterPro" id="IPR006171">
    <property type="entry name" value="TOPRIM_dom"/>
</dbReference>
<proteinExistence type="inferred from homology"/>
<dbReference type="GO" id="GO:0003677">
    <property type="term" value="F:DNA binding"/>
    <property type="evidence" value="ECO:0007669"/>
    <property type="project" value="UniProtKB-UniRule"/>
</dbReference>
<keyword evidence="6 10" id="KW-0799">Topoisomerase</keyword>
<dbReference type="PRINTS" id="PR00418">
    <property type="entry name" value="TPI2FAMILY"/>
</dbReference>
<feature type="site" description="Interaction with DNA" evidence="10">
    <location>
        <position position="457"/>
    </location>
</feature>
<gene>
    <name evidence="10" type="primary">parE</name>
    <name evidence="13" type="ORF">B0H94_103243</name>
</gene>
<evidence type="ECO:0000256" key="1">
    <source>
        <dbReference type="ARBA" id="ARBA00000185"/>
    </source>
</evidence>
<feature type="binding site" evidence="10">
    <location>
        <position position="74"/>
    </location>
    <ligand>
        <name>ATP</name>
        <dbReference type="ChEBI" id="CHEBI:30616"/>
    </ligand>
</feature>
<dbReference type="NCBIfam" id="NF004189">
    <property type="entry name" value="PRK05644.1"/>
    <property type="match status" value="1"/>
</dbReference>
<dbReference type="Gene3D" id="3.40.50.670">
    <property type="match status" value="1"/>
</dbReference>
<dbReference type="AlphaFoldDB" id="A0A2P8HWN1"/>
<dbReference type="OrthoDB" id="9802808at2"/>
<dbReference type="InterPro" id="IPR005740">
    <property type="entry name" value="ParE_type2"/>
</dbReference>
<dbReference type="InterPro" id="IPR013506">
    <property type="entry name" value="Topo_IIA_bsu_dom2"/>
</dbReference>
<comment type="cofactor">
    <cofactor evidence="2">
        <name>Mg(2+)</name>
        <dbReference type="ChEBI" id="CHEBI:18420"/>
    </cofactor>
</comment>
<dbReference type="SUPFAM" id="SSF54211">
    <property type="entry name" value="Ribosomal protein S5 domain 2-like"/>
    <property type="match status" value="1"/>
</dbReference>
<feature type="domain" description="Toprim" evidence="12">
    <location>
        <begin position="423"/>
        <end position="537"/>
    </location>
</feature>
<dbReference type="InterPro" id="IPR036890">
    <property type="entry name" value="HATPase_C_sf"/>
</dbReference>
<dbReference type="HAMAP" id="MF_00939">
    <property type="entry name" value="ParE_type2"/>
    <property type="match status" value="1"/>
</dbReference>
<dbReference type="GO" id="GO:0046872">
    <property type="term" value="F:metal ion binding"/>
    <property type="evidence" value="ECO:0007669"/>
    <property type="project" value="UniProtKB-KW"/>
</dbReference>
<evidence type="ECO:0000256" key="10">
    <source>
        <dbReference type="HAMAP-Rule" id="MF_00939"/>
    </source>
</evidence>
<dbReference type="InterPro" id="IPR013759">
    <property type="entry name" value="Topo_IIA_B_C"/>
</dbReference>
<accession>A0A2P8HWN1</accession>
<dbReference type="InterPro" id="IPR001241">
    <property type="entry name" value="Topo_IIA"/>
</dbReference>
<dbReference type="InterPro" id="IPR013760">
    <property type="entry name" value="Topo_IIA-like_dom_sf"/>
</dbReference>
<evidence type="ECO:0000256" key="2">
    <source>
        <dbReference type="ARBA" id="ARBA00001946"/>
    </source>
</evidence>
<keyword evidence="5" id="KW-0460">Magnesium</keyword>
<dbReference type="Proteomes" id="UP000242310">
    <property type="component" value="Unassembled WGS sequence"/>
</dbReference>
<dbReference type="FunFam" id="3.30.230.10:FF:000005">
    <property type="entry name" value="DNA gyrase subunit B"/>
    <property type="match status" value="1"/>
</dbReference>
<evidence type="ECO:0000256" key="9">
    <source>
        <dbReference type="ARBA" id="ARBA00063644"/>
    </source>
</evidence>
<keyword evidence="8 10" id="KW-0413">Isomerase</keyword>
<feature type="binding site" evidence="10">
    <location>
        <position position="340"/>
    </location>
    <ligand>
        <name>ATP</name>
        <dbReference type="ChEBI" id="CHEBI:30616"/>
    </ligand>
</feature>
<dbReference type="SMART" id="SM00387">
    <property type="entry name" value="HATPase_c"/>
    <property type="match status" value="1"/>
</dbReference>
<dbReference type="Pfam" id="PF00986">
    <property type="entry name" value="DNA_gyraseB_C"/>
    <property type="match status" value="1"/>
</dbReference>
<keyword evidence="7 10" id="KW-0238">DNA-binding</keyword>
<dbReference type="GO" id="GO:0007059">
    <property type="term" value="P:chromosome segregation"/>
    <property type="evidence" value="ECO:0007669"/>
    <property type="project" value="UniProtKB-UniRule"/>
</dbReference>
<evidence type="ECO:0000256" key="8">
    <source>
        <dbReference type="ARBA" id="ARBA00023235"/>
    </source>
</evidence>
<dbReference type="PANTHER" id="PTHR45866">
    <property type="entry name" value="DNA GYRASE/TOPOISOMERASE SUBUNIT B"/>
    <property type="match status" value="1"/>
</dbReference>
<keyword evidence="14" id="KW-1185">Reference proteome</keyword>
<evidence type="ECO:0000256" key="11">
    <source>
        <dbReference type="SAM" id="MobiDB-lite"/>
    </source>
</evidence>
<dbReference type="CDD" id="cd16928">
    <property type="entry name" value="HATPase_GyrB-like"/>
    <property type="match status" value="1"/>
</dbReference>
<dbReference type="SUPFAM" id="SSF56719">
    <property type="entry name" value="Type II DNA topoisomerase"/>
    <property type="match status" value="1"/>
</dbReference>
<feature type="binding site" evidence="10">
    <location>
        <position position="47"/>
    </location>
    <ligand>
        <name>ATP</name>
        <dbReference type="ChEBI" id="CHEBI:30616"/>
    </ligand>
</feature>
<dbReference type="PROSITE" id="PS00177">
    <property type="entry name" value="TOPOISOMERASE_II"/>
    <property type="match status" value="1"/>
</dbReference>
<dbReference type="PANTHER" id="PTHR45866:SF12">
    <property type="entry name" value="DNA TOPOISOMERASE 4 SUBUNIT B"/>
    <property type="match status" value="1"/>
</dbReference>
<evidence type="ECO:0000256" key="5">
    <source>
        <dbReference type="ARBA" id="ARBA00022842"/>
    </source>
</evidence>
<reference evidence="13 14" key="1">
    <citation type="submission" date="2018-03" db="EMBL/GenBank/DDBJ databases">
        <title>Genomic Encyclopedia of Type Strains, Phase III (KMG-III): the genomes of soil and plant-associated and newly described type strains.</title>
        <authorList>
            <person name="Whitman W."/>
        </authorList>
    </citation>
    <scope>NUCLEOTIDE SEQUENCE [LARGE SCALE GENOMIC DNA]</scope>
    <source>
        <strain evidence="13 14">CGMCC 1.07653</strain>
    </source>
</reference>
<name>A0A2P8HWN1_9BACI</name>
<evidence type="ECO:0000256" key="3">
    <source>
        <dbReference type="ARBA" id="ARBA00010708"/>
    </source>
</evidence>
<dbReference type="EC" id="5.6.2.2" evidence="10"/>
<feature type="site" description="Interaction with DNA" evidence="10">
    <location>
        <position position="509"/>
    </location>
</feature>
<dbReference type="FunFam" id="3.30.565.10:FF:000002">
    <property type="entry name" value="DNA gyrase subunit B"/>
    <property type="match status" value="1"/>
</dbReference>
<comment type="subunit">
    <text evidence="9 10">Heterotetramer composed of ParC and ParE.</text>
</comment>
<dbReference type="SMART" id="SM00433">
    <property type="entry name" value="TOP2c"/>
    <property type="match status" value="1"/>
</dbReference>
<dbReference type="InterPro" id="IPR002288">
    <property type="entry name" value="DNA_gyrase_B_C"/>
</dbReference>
<organism evidence="13 14">
    <name type="scientific">Salsuginibacillus halophilus</name>
    <dbReference type="NCBI Taxonomy" id="517424"/>
    <lineage>
        <taxon>Bacteria</taxon>
        <taxon>Bacillati</taxon>
        <taxon>Bacillota</taxon>
        <taxon>Bacilli</taxon>
        <taxon>Bacillales</taxon>
        <taxon>Bacillaceae</taxon>
        <taxon>Salsuginibacillus</taxon>
    </lineage>
</organism>
<dbReference type="FunFam" id="3.40.50.670:FF:000002">
    <property type="entry name" value="DNA gyrase subunit B"/>
    <property type="match status" value="1"/>
</dbReference>
<evidence type="ECO:0000256" key="6">
    <source>
        <dbReference type="ARBA" id="ARBA00023029"/>
    </source>
</evidence>
<dbReference type="GO" id="GO:0034335">
    <property type="term" value="F:DNA negative supercoiling activity"/>
    <property type="evidence" value="ECO:0007669"/>
    <property type="project" value="UniProtKB-ARBA"/>
</dbReference>
<comment type="similarity">
    <text evidence="10">Belongs to the type II topoisomerase family. ParE type 2 subfamily.</text>
</comment>
<evidence type="ECO:0000256" key="4">
    <source>
        <dbReference type="ARBA" id="ARBA00022723"/>
    </source>
</evidence>
<dbReference type="GO" id="GO:0006265">
    <property type="term" value="P:DNA topological change"/>
    <property type="evidence" value="ECO:0007669"/>
    <property type="project" value="UniProtKB-UniRule"/>
</dbReference>